<keyword evidence="3" id="KW-0378">Hydrolase</keyword>
<dbReference type="RefSeq" id="WP_101073437.1">
    <property type="nucleotide sequence ID" value="NZ_PISP01000002.1"/>
</dbReference>
<reference evidence="6 7" key="1">
    <citation type="submission" date="2017-11" db="EMBL/GenBank/DDBJ databases">
        <title>Rhodohalobacter 15182 sp. nov., isolated from a salt lake.</title>
        <authorList>
            <person name="Han S."/>
        </authorList>
    </citation>
    <scope>NUCLEOTIDE SEQUENCE [LARGE SCALE GENOMIC DNA]</scope>
    <source>
        <strain evidence="6 7">15182</strain>
    </source>
</reference>
<dbReference type="SUPFAM" id="SSF50494">
    <property type="entry name" value="Trypsin-like serine proteases"/>
    <property type="match status" value="1"/>
</dbReference>
<dbReference type="InterPro" id="IPR009003">
    <property type="entry name" value="Peptidase_S1_PA"/>
</dbReference>
<dbReference type="PANTHER" id="PTHR22939">
    <property type="entry name" value="SERINE PROTEASE FAMILY S1C HTRA-RELATED"/>
    <property type="match status" value="1"/>
</dbReference>
<feature type="region of interest" description="Disordered" evidence="4">
    <location>
        <begin position="1"/>
        <end position="35"/>
    </location>
</feature>
<gene>
    <name evidence="6" type="ORF">CWD77_09655</name>
</gene>
<evidence type="ECO:0000256" key="2">
    <source>
        <dbReference type="ARBA" id="ARBA00022670"/>
    </source>
</evidence>
<keyword evidence="2" id="KW-0645">Protease</keyword>
<dbReference type="AlphaFoldDB" id="A0A2N0VI90"/>
<evidence type="ECO:0000256" key="3">
    <source>
        <dbReference type="ARBA" id="ARBA00022801"/>
    </source>
</evidence>
<dbReference type="Pfam" id="PF13365">
    <property type="entry name" value="Trypsin_2"/>
    <property type="match status" value="1"/>
</dbReference>
<dbReference type="PANTHER" id="PTHR22939:SF129">
    <property type="entry name" value="SERINE PROTEASE HTRA2, MITOCHONDRIAL"/>
    <property type="match status" value="1"/>
</dbReference>
<evidence type="ECO:0000256" key="4">
    <source>
        <dbReference type="SAM" id="MobiDB-lite"/>
    </source>
</evidence>
<sequence>MERAPFSAAYVENSDSVSDIDSENESTDLQQSEPEIETSRINAITRAVEKGSEAVVSIMATEPVRRQETPRDEFFRFFFGDQFPQENTSMGSGFIVSEDGLVVTNQHVVGTNPSEIMISMGDGSTYDAQLVGFDELTDIALIRIESDTTFPFLDLTDSDDVIVGEWSIALGNPFGLFDDGQPTVTVGVVSAKNRDFRADPNNPRVYIDMIQTDAAINRGNSGGPLLNSNGEVIGMNTFIYTGGTSAGFVGLSFAIPSNRIEKIISQLLTSGVVMLDYDPGMEFTSMTEQLIYRYQLPYVQGLLVTSVNRNGPAFECGILPGDVIVRIGEERVMSEMHAWALLRDYDVGDDMNIELIREGDLYQTEMKLRQKVKDTTSN</sequence>
<dbReference type="PRINTS" id="PR00834">
    <property type="entry name" value="PROTEASES2C"/>
</dbReference>
<dbReference type="Gene3D" id="2.30.42.10">
    <property type="match status" value="1"/>
</dbReference>
<dbReference type="InterPro" id="IPR001940">
    <property type="entry name" value="Peptidase_S1C"/>
</dbReference>
<comment type="caution">
    <text evidence="6">The sequence shown here is derived from an EMBL/GenBank/DDBJ whole genome shotgun (WGS) entry which is preliminary data.</text>
</comment>
<dbReference type="GO" id="GO:0006508">
    <property type="term" value="P:proteolysis"/>
    <property type="evidence" value="ECO:0007669"/>
    <property type="project" value="UniProtKB-KW"/>
</dbReference>
<organism evidence="6 7">
    <name type="scientific">Rhodohalobacter barkolensis</name>
    <dbReference type="NCBI Taxonomy" id="2053187"/>
    <lineage>
        <taxon>Bacteria</taxon>
        <taxon>Pseudomonadati</taxon>
        <taxon>Balneolota</taxon>
        <taxon>Balneolia</taxon>
        <taxon>Balneolales</taxon>
        <taxon>Balneolaceae</taxon>
        <taxon>Rhodohalobacter</taxon>
    </lineage>
</organism>
<comment type="similarity">
    <text evidence="1">Belongs to the peptidase S1C family.</text>
</comment>
<dbReference type="EMBL" id="PISP01000002">
    <property type="protein sequence ID" value="PKD43899.1"/>
    <property type="molecule type" value="Genomic_DNA"/>
</dbReference>
<evidence type="ECO:0000259" key="5">
    <source>
        <dbReference type="SMART" id="SM00228"/>
    </source>
</evidence>
<dbReference type="Pfam" id="PF13180">
    <property type="entry name" value="PDZ_2"/>
    <property type="match status" value="1"/>
</dbReference>
<accession>A0A2N0VI90</accession>
<dbReference type="OrthoDB" id="9758917at2"/>
<feature type="domain" description="PDZ" evidence="5">
    <location>
        <begin position="279"/>
        <end position="359"/>
    </location>
</feature>
<dbReference type="GO" id="GO:0004252">
    <property type="term" value="F:serine-type endopeptidase activity"/>
    <property type="evidence" value="ECO:0007669"/>
    <property type="project" value="InterPro"/>
</dbReference>
<dbReference type="Gene3D" id="2.40.10.120">
    <property type="match status" value="1"/>
</dbReference>
<name>A0A2N0VI90_9BACT</name>
<dbReference type="SUPFAM" id="SSF50156">
    <property type="entry name" value="PDZ domain-like"/>
    <property type="match status" value="1"/>
</dbReference>
<evidence type="ECO:0000256" key="1">
    <source>
        <dbReference type="ARBA" id="ARBA00010541"/>
    </source>
</evidence>
<proteinExistence type="inferred from homology"/>
<dbReference type="InterPro" id="IPR036034">
    <property type="entry name" value="PDZ_sf"/>
</dbReference>
<protein>
    <recommendedName>
        <fullName evidence="5">PDZ domain-containing protein</fullName>
    </recommendedName>
</protein>
<evidence type="ECO:0000313" key="7">
    <source>
        <dbReference type="Proteomes" id="UP000233398"/>
    </source>
</evidence>
<dbReference type="SMART" id="SM00228">
    <property type="entry name" value="PDZ"/>
    <property type="match status" value="1"/>
</dbReference>
<dbReference type="InterPro" id="IPR001478">
    <property type="entry name" value="PDZ"/>
</dbReference>
<keyword evidence="7" id="KW-1185">Reference proteome</keyword>
<dbReference type="Proteomes" id="UP000233398">
    <property type="component" value="Unassembled WGS sequence"/>
</dbReference>
<evidence type="ECO:0000313" key="6">
    <source>
        <dbReference type="EMBL" id="PKD43899.1"/>
    </source>
</evidence>